<keyword evidence="2" id="KW-1185">Reference proteome</keyword>
<dbReference type="Pfam" id="PF14054">
    <property type="entry name" value="DUF4249"/>
    <property type="match status" value="1"/>
</dbReference>
<comment type="caution">
    <text evidence="1">The sequence shown here is derived from an EMBL/GenBank/DDBJ whole genome shotgun (WGS) entry which is preliminary data.</text>
</comment>
<evidence type="ECO:0000313" key="2">
    <source>
        <dbReference type="Proteomes" id="UP001338309"/>
    </source>
</evidence>
<name>A0ABQ6PRS5_9BACT</name>
<evidence type="ECO:0008006" key="3">
    <source>
        <dbReference type="Google" id="ProtNLM"/>
    </source>
</evidence>
<proteinExistence type="predicted"/>
<organism evidence="1 2">
    <name type="scientific">Algoriphagus confluentis</name>
    <dbReference type="NCBI Taxonomy" id="1697556"/>
    <lineage>
        <taxon>Bacteria</taxon>
        <taxon>Pseudomonadati</taxon>
        <taxon>Bacteroidota</taxon>
        <taxon>Cytophagia</taxon>
        <taxon>Cytophagales</taxon>
        <taxon>Cyclobacteriaceae</taxon>
        <taxon>Algoriphagus</taxon>
    </lineage>
</organism>
<dbReference type="InterPro" id="IPR025345">
    <property type="entry name" value="DUF4249"/>
</dbReference>
<accession>A0ABQ6PRS5</accession>
<dbReference type="PROSITE" id="PS51257">
    <property type="entry name" value="PROKAR_LIPOPROTEIN"/>
    <property type="match status" value="1"/>
</dbReference>
<dbReference type="Proteomes" id="UP001338309">
    <property type="component" value="Unassembled WGS sequence"/>
</dbReference>
<dbReference type="EMBL" id="BTPD01000011">
    <property type="protein sequence ID" value="GMQ30689.1"/>
    <property type="molecule type" value="Genomic_DNA"/>
</dbReference>
<reference evidence="1 2" key="1">
    <citation type="submission" date="2023-08" db="EMBL/GenBank/DDBJ databases">
        <title>Draft genome sequence of Algoriphagus confluentis.</title>
        <authorList>
            <person name="Takatani N."/>
            <person name="Hosokawa M."/>
            <person name="Sawabe T."/>
        </authorList>
    </citation>
    <scope>NUCLEOTIDE SEQUENCE [LARGE SCALE GENOMIC DNA]</scope>
    <source>
        <strain evidence="1 2">NBRC 111222</strain>
    </source>
</reference>
<gene>
    <name evidence="1" type="ORF">Aconfl_33320</name>
</gene>
<evidence type="ECO:0000313" key="1">
    <source>
        <dbReference type="EMBL" id="GMQ30689.1"/>
    </source>
</evidence>
<protein>
    <recommendedName>
        <fullName evidence="3">DUF4249 domain-containing protein</fullName>
    </recommendedName>
</protein>
<sequence length="333" mass="37248">MKIPNLIFESFMALQNRITSTALLLAFIFGFSGCETDFQPDLEQAEKILVIDAWVTQEMKKQEIRVYYSKPYFDNSPIELIQGAQVKIEDMQSGQVYSFLPDQNAYSWTPQNEALGKVGNSYKLSVTIQGETFEAIAKMGRVPAIDTITFEYKEKDLLIKSDYYSAEFLATDPQGKGDTYWIKAFKNGQFLSKGVELNMAYDAGFSSGQSVDGKPFISTIRKDFINPLDNVEGKNGEFKPPYLPGDKIRVEIHSIDQPGYEFLYQLYYQINRPGGFGELFSIPLANVPTNLESTKNGSQTLVAGFFNVSAVSSFEQVLTEEIAAKAKNLANGS</sequence>
<dbReference type="RefSeq" id="WP_338225401.1">
    <property type="nucleotide sequence ID" value="NZ_BTPD01000011.1"/>
</dbReference>